<dbReference type="Proteomes" id="UP000006073">
    <property type="component" value="Unassembled WGS sequence"/>
</dbReference>
<name>S2DGF5_INDAL</name>
<dbReference type="OrthoDB" id="1442130at2"/>
<dbReference type="EMBL" id="ALWO02000036">
    <property type="protein sequence ID" value="EOZ96175.1"/>
    <property type="molecule type" value="Genomic_DNA"/>
</dbReference>
<keyword evidence="2" id="KW-1185">Reference proteome</keyword>
<gene>
    <name evidence="1" type="ORF">A33Q_2768</name>
</gene>
<proteinExistence type="predicted"/>
<protein>
    <submittedName>
        <fullName evidence="1">Uncharacterized protein</fullName>
    </submittedName>
</protein>
<organism evidence="1 2">
    <name type="scientific">Indibacter alkaliphilus (strain CCUG 57479 / KCTC 22604 / LW1)</name>
    <dbReference type="NCBI Taxonomy" id="1189612"/>
    <lineage>
        <taxon>Bacteria</taxon>
        <taxon>Pseudomonadati</taxon>
        <taxon>Bacteroidota</taxon>
        <taxon>Cytophagia</taxon>
        <taxon>Cytophagales</taxon>
        <taxon>Cyclobacteriaceae</taxon>
    </lineage>
</organism>
<dbReference type="RefSeq" id="WP_009036429.1">
    <property type="nucleotide sequence ID" value="NZ_ALWO02000036.1"/>
</dbReference>
<evidence type="ECO:0000313" key="2">
    <source>
        <dbReference type="Proteomes" id="UP000006073"/>
    </source>
</evidence>
<evidence type="ECO:0000313" key="1">
    <source>
        <dbReference type="EMBL" id="EOZ96175.1"/>
    </source>
</evidence>
<sequence>MTVIDLDSLNGIPSEFLERLQNFDSEFQNNRFLENLFSNSDISNLIEEINNYCLKNQIFGYHYTRAIPNEIQMKGLTCRKGDDIRNSFLTNFGHNFTQEELAEIKKTWFNHFDAQQKKSRDSRLFFNFTTIALKELGAEPLLSNFGGEQIYMPIQELKGIGAKIKSLGKPLILKCKLDPNKIETFYELPWGRIAVSKYHCKINPKANQDGYQFIDVKPENIEIIEYLE</sequence>
<reference evidence="1 2" key="1">
    <citation type="journal article" date="2013" name="Genome Announc.">
        <title>Draft Genome Sequence of Indibacter alkaliphilus Strain LW1T, Isolated from Lonar Lake, a Haloalkaline Lake in the Buldana District of Maharashtra, India.</title>
        <authorList>
            <person name="Singh A."/>
            <person name="Kumar Jangir P."/>
            <person name="Sharma R."/>
            <person name="Singh A."/>
            <person name="Kumar Pinnaka A."/>
            <person name="Shivaji S."/>
        </authorList>
    </citation>
    <scope>NUCLEOTIDE SEQUENCE [LARGE SCALE GENOMIC DNA]</scope>
    <source>
        <strain evidence="2">CCUG 57479 / KCTC 22604 / LW1</strain>
    </source>
</reference>
<comment type="caution">
    <text evidence="1">The sequence shown here is derived from an EMBL/GenBank/DDBJ whole genome shotgun (WGS) entry which is preliminary data.</text>
</comment>
<dbReference type="eggNOG" id="ENOG5033W7H">
    <property type="taxonomic scope" value="Bacteria"/>
</dbReference>
<dbReference type="AlphaFoldDB" id="S2DGF5"/>
<accession>S2DGF5</accession>